<sequence length="253" mass="27880">MPITNSSRSDLSAIHQLTRRTLFFFGTDDTCSCSTGQPSSSCASHSAQLRSNDKARRISSYRNLRACKPPKIPPPVPNPSANNRACRYPCSSTSGIWSQSKRINKRERTTEDIAVRANSSHQPNRITLHIPPSARLVIAEVVLIEPTQRIVAPPKKAHIEHERRPVLVRILVRGGGAEGFALQVPAPDRHVANRVDDGTRRAQVVRLHIAQRGLGQHADRQIVQPDRLLHDRTIGVVIQSVAFGHATGSTTFS</sequence>
<dbReference type="Proteomes" id="UP001320843">
    <property type="component" value="Unassembled WGS sequence"/>
</dbReference>
<gene>
    <name evidence="1" type="ORF">NB700_002244</name>
</gene>
<dbReference type="EMBL" id="JANFWR010000013">
    <property type="protein sequence ID" value="MCW0399688.1"/>
    <property type="molecule type" value="Genomic_DNA"/>
</dbReference>
<protein>
    <submittedName>
        <fullName evidence="1">Uncharacterized protein</fullName>
    </submittedName>
</protein>
<evidence type="ECO:0000313" key="1">
    <source>
        <dbReference type="EMBL" id="MCW0399688.1"/>
    </source>
</evidence>
<evidence type="ECO:0000313" key="2">
    <source>
        <dbReference type="Proteomes" id="UP001320843"/>
    </source>
</evidence>
<organism evidence="1 2">
    <name type="scientific">Xanthomonas sacchari</name>
    <dbReference type="NCBI Taxonomy" id="56458"/>
    <lineage>
        <taxon>Bacteria</taxon>
        <taxon>Pseudomonadati</taxon>
        <taxon>Pseudomonadota</taxon>
        <taxon>Gammaproteobacteria</taxon>
        <taxon>Lysobacterales</taxon>
        <taxon>Lysobacteraceae</taxon>
        <taxon>Xanthomonas</taxon>
    </lineage>
</organism>
<keyword evidence="2" id="KW-1185">Reference proteome</keyword>
<proteinExistence type="predicted"/>
<name>A0ABT3DW07_9XANT</name>
<accession>A0ABT3DW07</accession>
<comment type="caution">
    <text evidence="1">The sequence shown here is derived from an EMBL/GenBank/DDBJ whole genome shotgun (WGS) entry which is preliminary data.</text>
</comment>
<reference evidence="1 2" key="1">
    <citation type="submission" date="2022-06" db="EMBL/GenBank/DDBJ databases">
        <title>Dynamics of rice microbiomes reveals core vertical transmitted seed endophytes.</title>
        <authorList>
            <person name="Liao K."/>
            <person name="Zhang X."/>
        </authorList>
    </citation>
    <scope>NUCLEOTIDE SEQUENCE [LARGE SCALE GENOMIC DNA]</scope>
    <source>
        <strain evidence="1 2">YT10-10-1</strain>
    </source>
</reference>